<keyword evidence="6" id="KW-1185">Reference proteome</keyword>
<dbReference type="AlphaFoldDB" id="A0A8E0RNQ5"/>
<dbReference type="Proteomes" id="UP000728185">
    <property type="component" value="Unassembled WGS sequence"/>
</dbReference>
<feature type="compositionally biased region" description="Polar residues" evidence="4">
    <location>
        <begin position="239"/>
        <end position="254"/>
    </location>
</feature>
<reference evidence="5" key="1">
    <citation type="submission" date="2019-05" db="EMBL/GenBank/DDBJ databases">
        <title>Annotation for the trematode Fasciolopsis buski.</title>
        <authorList>
            <person name="Choi Y.-J."/>
        </authorList>
    </citation>
    <scope>NUCLEOTIDE SEQUENCE</scope>
    <source>
        <strain evidence="5">HT</strain>
        <tissue evidence="5">Whole worm</tissue>
    </source>
</reference>
<evidence type="ECO:0000256" key="1">
    <source>
        <dbReference type="ARBA" id="ARBA00009097"/>
    </source>
</evidence>
<accession>A0A8E0RNQ5</accession>
<feature type="compositionally biased region" description="Low complexity" evidence="4">
    <location>
        <begin position="148"/>
        <end position="157"/>
    </location>
</feature>
<feature type="region of interest" description="Disordered" evidence="4">
    <location>
        <begin position="148"/>
        <end position="320"/>
    </location>
</feature>
<protein>
    <submittedName>
        <fullName evidence="5">Protein FAM76A</fullName>
    </submittedName>
</protein>
<feature type="compositionally biased region" description="Polar residues" evidence="4">
    <location>
        <begin position="221"/>
        <end position="231"/>
    </location>
</feature>
<feature type="compositionally biased region" description="Low complexity" evidence="4">
    <location>
        <begin position="262"/>
        <end position="278"/>
    </location>
</feature>
<feature type="region of interest" description="Disordered" evidence="4">
    <location>
        <begin position="92"/>
        <end position="112"/>
    </location>
</feature>
<evidence type="ECO:0000256" key="4">
    <source>
        <dbReference type="SAM" id="MobiDB-lite"/>
    </source>
</evidence>
<dbReference type="InterPro" id="IPR032017">
    <property type="entry name" value="FAM76"/>
</dbReference>
<evidence type="ECO:0000256" key="3">
    <source>
        <dbReference type="SAM" id="Coils"/>
    </source>
</evidence>
<evidence type="ECO:0000313" key="5">
    <source>
        <dbReference type="EMBL" id="KAA0188967.1"/>
    </source>
</evidence>
<dbReference type="EMBL" id="LUCM01008098">
    <property type="protein sequence ID" value="KAA0188967.1"/>
    <property type="molecule type" value="Genomic_DNA"/>
</dbReference>
<organism evidence="5 6">
    <name type="scientific">Fasciolopsis buskii</name>
    <dbReference type="NCBI Taxonomy" id="27845"/>
    <lineage>
        <taxon>Eukaryota</taxon>
        <taxon>Metazoa</taxon>
        <taxon>Spiralia</taxon>
        <taxon>Lophotrochozoa</taxon>
        <taxon>Platyhelminthes</taxon>
        <taxon>Trematoda</taxon>
        <taxon>Digenea</taxon>
        <taxon>Plagiorchiida</taxon>
        <taxon>Echinostomata</taxon>
        <taxon>Echinostomatoidea</taxon>
        <taxon>Fasciolidae</taxon>
        <taxon>Fasciolopsis</taxon>
    </lineage>
</organism>
<feature type="coiled-coil region" evidence="3">
    <location>
        <begin position="13"/>
        <end position="40"/>
    </location>
</feature>
<evidence type="ECO:0000313" key="6">
    <source>
        <dbReference type="Proteomes" id="UP000728185"/>
    </source>
</evidence>
<sequence>MPIRLFDSLDSVYNEHLLTIGQLQDEVKALKRQLAQKDAEMLAKDRTIAELRSEMIDIKEFHESRYLKAKAAAQVEQDRLTSTIRQLQKEKVSITQSLKKRKSHPNTPGRASLRYSASASTLFNPDSPIQFHSSVSKTSAAAGIPVGAAGSAVSSSGDKLTTPHRRVGPKIAPLTDDESAADSAKSSPAPPKLEDEEKQPAIASPDSGRPAPFSDEDSALTPRSIQTSSTVAADDPNLSGKSAINSLSIPSTSAEAEAKQKLGSSSSPELTTSSSSGPVTDDETCQQQQQQPLSLVDLDSNSKDPLGLDTPSESESEEDN</sequence>
<gene>
    <name evidence="5" type="ORF">FBUS_02311</name>
</gene>
<evidence type="ECO:0000256" key="2">
    <source>
        <dbReference type="ARBA" id="ARBA00023054"/>
    </source>
</evidence>
<dbReference type="Pfam" id="PF16046">
    <property type="entry name" value="FAM76"/>
    <property type="match status" value="1"/>
</dbReference>
<comment type="caution">
    <text evidence="5">The sequence shown here is derived from an EMBL/GenBank/DDBJ whole genome shotgun (WGS) entry which is preliminary data.</text>
</comment>
<proteinExistence type="inferred from homology"/>
<dbReference type="OrthoDB" id="3689at2759"/>
<comment type="similarity">
    <text evidence="1">Belongs to the FAM76 family.</text>
</comment>
<keyword evidence="2 3" id="KW-0175">Coiled coil</keyword>
<name>A0A8E0RNQ5_9TREM</name>